<evidence type="ECO:0000256" key="1">
    <source>
        <dbReference type="SAM" id="MobiDB-lite"/>
    </source>
</evidence>
<evidence type="ECO:0000256" key="2">
    <source>
        <dbReference type="SAM" id="Phobius"/>
    </source>
</evidence>
<feature type="compositionally biased region" description="Low complexity" evidence="1">
    <location>
        <begin position="175"/>
        <end position="188"/>
    </location>
</feature>
<comment type="caution">
    <text evidence="3">The sequence shown here is derived from an EMBL/GenBank/DDBJ whole genome shotgun (WGS) entry which is preliminary data.</text>
</comment>
<keyword evidence="4" id="KW-1185">Reference proteome</keyword>
<reference evidence="3 4" key="1">
    <citation type="submission" date="2019-02" db="EMBL/GenBank/DDBJ databases">
        <title>Paenibacillus sp. nov., isolated from surface-sterilized tissue of Thalictrum simplex L.</title>
        <authorList>
            <person name="Tuo L."/>
        </authorList>
    </citation>
    <scope>NUCLEOTIDE SEQUENCE [LARGE SCALE GENOMIC DNA]</scope>
    <source>
        <strain evidence="3 4">N2SHLJ1</strain>
    </source>
</reference>
<protein>
    <recommendedName>
        <fullName evidence="5">Fimbrial assembly protein</fullName>
    </recommendedName>
</protein>
<keyword evidence="2" id="KW-0472">Membrane</keyword>
<proteinExistence type="predicted"/>
<dbReference type="OrthoDB" id="2661012at2"/>
<sequence>MKNINLIPRVPFVQKHVLSLAVSVAGLFVVISAVIVAYSYEARFDRAANENTISQLEAQIQFLSKQKAEDPLVKPFTSFTNQVNVLKTSRRNWTPVIEQLTANLPNTARLLTAEAGPNNDQQGQPGAKEQLTVTYEFADFIQSADYILLLQKSDFIENITINYVNRMETTPAPKADPAVAGAAAGQPGNLSGVSAGTDPAKPKTGKTKEDLINELEKQMPATENKSDELLNQLRWSMSQQLLERNFGIKVPDKNFVSPESRKLPPGSAITQEEYDSAKSLYNTLKQQKAPVSPDSPEGNGKVPDEPPVISYQISLQMTLKPAGKEK</sequence>
<feature type="region of interest" description="Disordered" evidence="1">
    <location>
        <begin position="175"/>
        <end position="206"/>
    </location>
</feature>
<gene>
    <name evidence="3" type="ORF">EYB31_07355</name>
</gene>
<evidence type="ECO:0000313" key="3">
    <source>
        <dbReference type="EMBL" id="TBL80226.1"/>
    </source>
</evidence>
<dbReference type="Proteomes" id="UP000293142">
    <property type="component" value="Unassembled WGS sequence"/>
</dbReference>
<accession>A0A4Q9DTG7</accession>
<name>A0A4Q9DTG7_9BACL</name>
<dbReference type="EMBL" id="SIRE01000005">
    <property type="protein sequence ID" value="TBL80226.1"/>
    <property type="molecule type" value="Genomic_DNA"/>
</dbReference>
<organism evidence="3 4">
    <name type="scientific">Paenibacillus thalictri</name>
    <dbReference type="NCBI Taxonomy" id="2527873"/>
    <lineage>
        <taxon>Bacteria</taxon>
        <taxon>Bacillati</taxon>
        <taxon>Bacillota</taxon>
        <taxon>Bacilli</taxon>
        <taxon>Bacillales</taxon>
        <taxon>Paenibacillaceae</taxon>
        <taxon>Paenibacillus</taxon>
    </lineage>
</organism>
<feature type="region of interest" description="Disordered" evidence="1">
    <location>
        <begin position="284"/>
        <end position="308"/>
    </location>
</feature>
<dbReference type="AlphaFoldDB" id="A0A4Q9DTG7"/>
<dbReference type="RefSeq" id="WP_131012641.1">
    <property type="nucleotide sequence ID" value="NZ_SIRE01000005.1"/>
</dbReference>
<keyword evidence="2" id="KW-0812">Transmembrane</keyword>
<evidence type="ECO:0000313" key="4">
    <source>
        <dbReference type="Proteomes" id="UP000293142"/>
    </source>
</evidence>
<feature type="transmembrane region" description="Helical" evidence="2">
    <location>
        <begin position="20"/>
        <end position="40"/>
    </location>
</feature>
<evidence type="ECO:0008006" key="5">
    <source>
        <dbReference type="Google" id="ProtNLM"/>
    </source>
</evidence>
<keyword evidence="2" id="KW-1133">Transmembrane helix</keyword>